<comment type="caution">
    <text evidence="3">The sequence shown here is derived from an EMBL/GenBank/DDBJ whole genome shotgun (WGS) entry which is preliminary data.</text>
</comment>
<dbReference type="NCBIfam" id="NF005754">
    <property type="entry name" value="PRK07578.1"/>
    <property type="match status" value="1"/>
</dbReference>
<dbReference type="PRINTS" id="PR00081">
    <property type="entry name" value="GDHRDH"/>
</dbReference>
<evidence type="ECO:0000256" key="2">
    <source>
        <dbReference type="ARBA" id="ARBA00023002"/>
    </source>
</evidence>
<dbReference type="InterPro" id="IPR036291">
    <property type="entry name" value="NAD(P)-bd_dom_sf"/>
</dbReference>
<dbReference type="CDD" id="cd11731">
    <property type="entry name" value="Lin1944_like_SDR_c"/>
    <property type="match status" value="1"/>
</dbReference>
<dbReference type="InterPro" id="IPR002347">
    <property type="entry name" value="SDR_fam"/>
</dbReference>
<accession>A0A399SYH0</accession>
<keyword evidence="4" id="KW-1185">Reference proteome</keyword>
<dbReference type="Pfam" id="PF13561">
    <property type="entry name" value="adh_short_C2"/>
    <property type="match status" value="1"/>
</dbReference>
<keyword evidence="2" id="KW-0560">Oxidoreductase</keyword>
<evidence type="ECO:0000313" key="3">
    <source>
        <dbReference type="EMBL" id="RIJ47729.1"/>
    </source>
</evidence>
<dbReference type="RefSeq" id="WP_119438617.1">
    <property type="nucleotide sequence ID" value="NZ_QWGR01000007.1"/>
</dbReference>
<gene>
    <name evidence="3" type="ORF">D1614_14215</name>
</gene>
<sequence length="200" mass="21043">MKILVIGGNSGTIGKSVAGRLSKKHEVITAGRTSGDIQVDINNAESIRQMFASVPDLDAVVCCSGATKWAPFSTMSEDDLYVGIKSKLMGQVNLVRIGKDFVKPGASFTLTSGVLADDPVYMSSNAAMVNGALHSFVKAVAPELANGLRLNVVAPGLVEDSAERLGDAFPGHTPVPMNKVANGYVRSVEGMFTGEVIRIF</sequence>
<dbReference type="PANTHER" id="PTHR43477:SF1">
    <property type="entry name" value="DIHYDROANTICAPSIN 7-DEHYDROGENASE"/>
    <property type="match status" value="1"/>
</dbReference>
<dbReference type="PANTHER" id="PTHR43477">
    <property type="entry name" value="DIHYDROANTICAPSIN 7-DEHYDROGENASE"/>
    <property type="match status" value="1"/>
</dbReference>
<dbReference type="Proteomes" id="UP000265926">
    <property type="component" value="Unassembled WGS sequence"/>
</dbReference>
<organism evidence="3 4">
    <name type="scientific">Maribellus luteus</name>
    <dbReference type="NCBI Taxonomy" id="2305463"/>
    <lineage>
        <taxon>Bacteria</taxon>
        <taxon>Pseudomonadati</taxon>
        <taxon>Bacteroidota</taxon>
        <taxon>Bacteroidia</taxon>
        <taxon>Marinilabiliales</taxon>
        <taxon>Prolixibacteraceae</taxon>
        <taxon>Maribellus</taxon>
    </lineage>
</organism>
<evidence type="ECO:0000313" key="4">
    <source>
        <dbReference type="Proteomes" id="UP000265926"/>
    </source>
</evidence>
<dbReference type="GO" id="GO:0016491">
    <property type="term" value="F:oxidoreductase activity"/>
    <property type="evidence" value="ECO:0007669"/>
    <property type="project" value="UniProtKB-KW"/>
</dbReference>
<dbReference type="OrthoDB" id="9787486at2"/>
<dbReference type="AlphaFoldDB" id="A0A399SYH0"/>
<evidence type="ECO:0000256" key="1">
    <source>
        <dbReference type="ARBA" id="ARBA00006484"/>
    </source>
</evidence>
<dbReference type="InterPro" id="IPR051122">
    <property type="entry name" value="SDR_DHRS6-like"/>
</dbReference>
<dbReference type="EMBL" id="QWGR01000007">
    <property type="protein sequence ID" value="RIJ47729.1"/>
    <property type="molecule type" value="Genomic_DNA"/>
</dbReference>
<reference evidence="3 4" key="1">
    <citation type="submission" date="2018-08" db="EMBL/GenBank/DDBJ databases">
        <title>Pallidiluteibacterium maritimus gen. nov., sp. nov., isolated from coastal sediment.</title>
        <authorList>
            <person name="Zhou L.Y."/>
        </authorList>
    </citation>
    <scope>NUCLEOTIDE SEQUENCE [LARGE SCALE GENOMIC DNA]</scope>
    <source>
        <strain evidence="3 4">XSD2</strain>
    </source>
</reference>
<name>A0A399SYH0_9BACT</name>
<protein>
    <submittedName>
        <fullName evidence="3">Short chain dehydrogenase</fullName>
    </submittedName>
</protein>
<comment type="similarity">
    <text evidence="1">Belongs to the short-chain dehydrogenases/reductases (SDR) family.</text>
</comment>
<dbReference type="Gene3D" id="3.40.50.720">
    <property type="entry name" value="NAD(P)-binding Rossmann-like Domain"/>
    <property type="match status" value="1"/>
</dbReference>
<proteinExistence type="inferred from homology"/>
<dbReference type="SUPFAM" id="SSF51735">
    <property type="entry name" value="NAD(P)-binding Rossmann-fold domains"/>
    <property type="match status" value="1"/>
</dbReference>